<feature type="non-terminal residue" evidence="4">
    <location>
        <position position="1"/>
    </location>
</feature>
<evidence type="ECO:0000256" key="2">
    <source>
        <dbReference type="ARBA" id="ARBA00022833"/>
    </source>
</evidence>
<feature type="domain" description="RNA polymerase alpha subunit" evidence="3">
    <location>
        <begin position="1"/>
        <end position="90"/>
    </location>
</feature>
<dbReference type="Gene3D" id="2.40.40.20">
    <property type="match status" value="1"/>
</dbReference>
<keyword evidence="1" id="KW-0479">Metal-binding</keyword>
<dbReference type="GO" id="GO:0000428">
    <property type="term" value="C:DNA-directed RNA polymerase complex"/>
    <property type="evidence" value="ECO:0007669"/>
    <property type="project" value="UniProtKB-KW"/>
</dbReference>
<dbReference type="InterPro" id="IPR000722">
    <property type="entry name" value="RNA_pol_asu"/>
</dbReference>
<evidence type="ECO:0000313" key="4">
    <source>
        <dbReference type="EMBL" id="MCI11777.1"/>
    </source>
</evidence>
<evidence type="ECO:0000256" key="1">
    <source>
        <dbReference type="ARBA" id="ARBA00022723"/>
    </source>
</evidence>
<dbReference type="EMBL" id="LXQA010081460">
    <property type="protein sequence ID" value="MCI11777.1"/>
    <property type="molecule type" value="Genomic_DNA"/>
</dbReference>
<dbReference type="Proteomes" id="UP000265520">
    <property type="component" value="Unassembled WGS sequence"/>
</dbReference>
<name>A0A392PJG3_9FABA</name>
<protein>
    <submittedName>
        <fullName evidence="4">DNA-directed RNA polymerase III subunit RPC1-like</fullName>
    </submittedName>
</protein>
<dbReference type="GO" id="GO:0006351">
    <property type="term" value="P:DNA-templated transcription"/>
    <property type="evidence" value="ECO:0007669"/>
    <property type="project" value="InterPro"/>
</dbReference>
<dbReference type="Pfam" id="PF00623">
    <property type="entry name" value="RNA_pol_Rpb1_2"/>
    <property type="match status" value="1"/>
</dbReference>
<dbReference type="AlphaFoldDB" id="A0A392PJG3"/>
<dbReference type="GO" id="GO:0003899">
    <property type="term" value="F:DNA-directed RNA polymerase activity"/>
    <property type="evidence" value="ECO:0007669"/>
    <property type="project" value="InterPro"/>
</dbReference>
<reference evidence="4 5" key="1">
    <citation type="journal article" date="2018" name="Front. Plant Sci.">
        <title>Red Clover (Trifolium pratense) and Zigzag Clover (T. medium) - A Picture of Genomic Similarities and Differences.</title>
        <authorList>
            <person name="Dluhosova J."/>
            <person name="Istvanek J."/>
            <person name="Nedelnik J."/>
            <person name="Repkova J."/>
        </authorList>
    </citation>
    <scope>NUCLEOTIDE SEQUENCE [LARGE SCALE GENOMIC DNA]</scope>
    <source>
        <strain evidence="5">cv. 10/8</strain>
        <tissue evidence="4">Leaf</tissue>
    </source>
</reference>
<dbReference type="PANTHER" id="PTHR48446">
    <property type="entry name" value="DNA-DIRECTED RNA POLYMERASE SUBUNIT BETA' N-TERMINAL SECTION"/>
    <property type="match status" value="1"/>
</dbReference>
<dbReference type="GO" id="GO:0003677">
    <property type="term" value="F:DNA binding"/>
    <property type="evidence" value="ECO:0007669"/>
    <property type="project" value="InterPro"/>
</dbReference>
<dbReference type="InterPro" id="IPR015700">
    <property type="entry name" value="RPC1"/>
</dbReference>
<keyword evidence="4" id="KW-0804">Transcription</keyword>
<accession>A0A392PJG3</accession>
<dbReference type="PANTHER" id="PTHR48446:SF1">
    <property type="entry name" value="DNA-DIRECTED RNA POLYMERASE SUBUNIT BETA' N-TERMINAL SECTION"/>
    <property type="match status" value="1"/>
</dbReference>
<proteinExistence type="predicted"/>
<sequence>TVVSPDPYLKITEAAIPFPMACCLTYPERVTPRNRQKLQQCVRNGADMYPGAILVRKRTVSMLWNLMPPSWTVARDLEVGDIVDRHLEDG</sequence>
<dbReference type="SUPFAM" id="SSF64484">
    <property type="entry name" value="beta and beta-prime subunits of DNA dependent RNA-polymerase"/>
    <property type="match status" value="1"/>
</dbReference>
<keyword evidence="5" id="KW-1185">Reference proteome</keyword>
<dbReference type="GO" id="GO:0046872">
    <property type="term" value="F:metal ion binding"/>
    <property type="evidence" value="ECO:0007669"/>
    <property type="project" value="UniProtKB-KW"/>
</dbReference>
<dbReference type="Gene3D" id="3.30.1490.180">
    <property type="entry name" value="RNA polymerase ii"/>
    <property type="match status" value="1"/>
</dbReference>
<evidence type="ECO:0000259" key="3">
    <source>
        <dbReference type="Pfam" id="PF00623"/>
    </source>
</evidence>
<evidence type="ECO:0000313" key="5">
    <source>
        <dbReference type="Proteomes" id="UP000265520"/>
    </source>
</evidence>
<organism evidence="4 5">
    <name type="scientific">Trifolium medium</name>
    <dbReference type="NCBI Taxonomy" id="97028"/>
    <lineage>
        <taxon>Eukaryota</taxon>
        <taxon>Viridiplantae</taxon>
        <taxon>Streptophyta</taxon>
        <taxon>Embryophyta</taxon>
        <taxon>Tracheophyta</taxon>
        <taxon>Spermatophyta</taxon>
        <taxon>Magnoliopsida</taxon>
        <taxon>eudicotyledons</taxon>
        <taxon>Gunneridae</taxon>
        <taxon>Pentapetalae</taxon>
        <taxon>rosids</taxon>
        <taxon>fabids</taxon>
        <taxon>Fabales</taxon>
        <taxon>Fabaceae</taxon>
        <taxon>Papilionoideae</taxon>
        <taxon>50 kb inversion clade</taxon>
        <taxon>NPAAA clade</taxon>
        <taxon>Hologalegina</taxon>
        <taxon>IRL clade</taxon>
        <taxon>Trifolieae</taxon>
        <taxon>Trifolium</taxon>
    </lineage>
</organism>
<keyword evidence="4" id="KW-0240">DNA-directed RNA polymerase</keyword>
<keyword evidence="2" id="KW-0862">Zinc</keyword>
<comment type="caution">
    <text evidence="4">The sequence shown here is derived from an EMBL/GenBank/DDBJ whole genome shotgun (WGS) entry which is preliminary data.</text>
</comment>